<dbReference type="Pfam" id="PF08241">
    <property type="entry name" value="Methyltransf_11"/>
    <property type="match status" value="1"/>
</dbReference>
<evidence type="ECO:0000313" key="3">
    <source>
        <dbReference type="Proteomes" id="UP000578112"/>
    </source>
</evidence>
<keyword evidence="2" id="KW-0808">Transferase</keyword>
<dbReference type="RefSeq" id="WP_184996046.1">
    <property type="nucleotide sequence ID" value="NZ_BOMK01000026.1"/>
</dbReference>
<accession>A0A7W7MSU2</accession>
<dbReference type="InterPro" id="IPR029063">
    <property type="entry name" value="SAM-dependent_MTases_sf"/>
</dbReference>
<organism evidence="2 3">
    <name type="scientific">Actinoplanes digitatis</name>
    <dbReference type="NCBI Taxonomy" id="1868"/>
    <lineage>
        <taxon>Bacteria</taxon>
        <taxon>Bacillati</taxon>
        <taxon>Actinomycetota</taxon>
        <taxon>Actinomycetes</taxon>
        <taxon>Micromonosporales</taxon>
        <taxon>Micromonosporaceae</taxon>
        <taxon>Actinoplanes</taxon>
    </lineage>
</organism>
<proteinExistence type="predicted"/>
<dbReference type="SUPFAM" id="SSF53335">
    <property type="entry name" value="S-adenosyl-L-methionine-dependent methyltransferases"/>
    <property type="match status" value="1"/>
</dbReference>
<dbReference type="PANTHER" id="PTHR43591">
    <property type="entry name" value="METHYLTRANSFERASE"/>
    <property type="match status" value="1"/>
</dbReference>
<evidence type="ECO:0000313" key="2">
    <source>
        <dbReference type="EMBL" id="MBB4764914.1"/>
    </source>
</evidence>
<dbReference type="InterPro" id="IPR013216">
    <property type="entry name" value="Methyltransf_11"/>
</dbReference>
<dbReference type="Gene3D" id="3.40.50.150">
    <property type="entry name" value="Vaccinia Virus protein VP39"/>
    <property type="match status" value="1"/>
</dbReference>
<dbReference type="GO" id="GO:0032259">
    <property type="term" value="P:methylation"/>
    <property type="evidence" value="ECO:0007669"/>
    <property type="project" value="UniProtKB-KW"/>
</dbReference>
<keyword evidence="3" id="KW-1185">Reference proteome</keyword>
<dbReference type="PANTHER" id="PTHR43591:SF24">
    <property type="entry name" value="2-METHOXY-6-POLYPRENYL-1,4-BENZOQUINOL METHYLASE, MITOCHONDRIAL"/>
    <property type="match status" value="1"/>
</dbReference>
<gene>
    <name evidence="2" type="ORF">BJ971_005470</name>
</gene>
<reference evidence="2 3" key="1">
    <citation type="submission" date="2020-08" db="EMBL/GenBank/DDBJ databases">
        <title>Sequencing the genomes of 1000 actinobacteria strains.</title>
        <authorList>
            <person name="Klenk H.-P."/>
        </authorList>
    </citation>
    <scope>NUCLEOTIDE SEQUENCE [LARGE SCALE GENOMIC DNA]</scope>
    <source>
        <strain evidence="2 3">DSM 43149</strain>
    </source>
</reference>
<keyword evidence="2" id="KW-0489">Methyltransferase</keyword>
<name>A0A7W7MSU2_9ACTN</name>
<keyword evidence="2" id="KW-0830">Ubiquinone</keyword>
<sequence>MRPAAPSTDPAQAHRAEMEAAFGGNASTYDQALPFFATIADRLADAIGDRLTGPPGVLVDVAAGRGALARAMSARYPRALTVASDLSLGMVRAAAGNAAAHVHHVQADAELLPLRSGLADAVGCSTSLRLFVSPAAAVRQLRRVTRPGGVLGVSELGPSDAKWGFFGDMLRRELRRAGVRPTHGAARPQALPQLVAAGGFTQCVSFEETFTFEFVDESHWWEWVQSQSQGHLVRGLGDGAAPLREAALAVVRDFRPMDLRQRVRFLTALAGRQ</sequence>
<evidence type="ECO:0000259" key="1">
    <source>
        <dbReference type="Pfam" id="PF08241"/>
    </source>
</evidence>
<feature type="domain" description="Methyltransferase type 11" evidence="1">
    <location>
        <begin position="59"/>
        <end position="151"/>
    </location>
</feature>
<dbReference type="Proteomes" id="UP000578112">
    <property type="component" value="Unassembled WGS sequence"/>
</dbReference>
<protein>
    <submittedName>
        <fullName evidence="2">Ubiquinone/menaquinone biosynthesis C-methylase UbiE</fullName>
    </submittedName>
</protein>
<dbReference type="AlphaFoldDB" id="A0A7W7MSU2"/>
<comment type="caution">
    <text evidence="2">The sequence shown here is derived from an EMBL/GenBank/DDBJ whole genome shotgun (WGS) entry which is preliminary data.</text>
</comment>
<dbReference type="EMBL" id="JACHNH010000001">
    <property type="protein sequence ID" value="MBB4764914.1"/>
    <property type="molecule type" value="Genomic_DNA"/>
</dbReference>
<dbReference type="GO" id="GO:0008757">
    <property type="term" value="F:S-adenosylmethionine-dependent methyltransferase activity"/>
    <property type="evidence" value="ECO:0007669"/>
    <property type="project" value="InterPro"/>
</dbReference>